<evidence type="ECO:0000256" key="2">
    <source>
        <dbReference type="ARBA" id="ARBA00009127"/>
    </source>
</evidence>
<dbReference type="Proteomes" id="UP001154114">
    <property type="component" value="Chromosome 10"/>
</dbReference>
<organism evidence="7 8">
    <name type="scientific">Chrysodeixis includens</name>
    <name type="common">Soybean looper</name>
    <name type="synonym">Pseudoplusia includens</name>
    <dbReference type="NCBI Taxonomy" id="689277"/>
    <lineage>
        <taxon>Eukaryota</taxon>
        <taxon>Metazoa</taxon>
        <taxon>Ecdysozoa</taxon>
        <taxon>Arthropoda</taxon>
        <taxon>Hexapoda</taxon>
        <taxon>Insecta</taxon>
        <taxon>Pterygota</taxon>
        <taxon>Neoptera</taxon>
        <taxon>Endopterygota</taxon>
        <taxon>Lepidoptera</taxon>
        <taxon>Glossata</taxon>
        <taxon>Ditrysia</taxon>
        <taxon>Noctuoidea</taxon>
        <taxon>Noctuidae</taxon>
        <taxon>Plusiinae</taxon>
        <taxon>Chrysodeixis</taxon>
    </lineage>
</organism>
<dbReference type="PANTHER" id="PTHR10009:SF7">
    <property type="entry name" value="GH10609P-RELATED"/>
    <property type="match status" value="1"/>
</dbReference>
<dbReference type="InterPro" id="IPR017996">
    <property type="entry name" value="MRJP/yellow-related"/>
</dbReference>
<dbReference type="AlphaFoldDB" id="A0A9P0BKY0"/>
<reference evidence="7" key="1">
    <citation type="submission" date="2021-12" db="EMBL/GenBank/DDBJ databases">
        <authorList>
            <person name="King R."/>
        </authorList>
    </citation>
    <scope>NUCLEOTIDE SEQUENCE</scope>
</reference>
<dbReference type="PRINTS" id="PR01366">
    <property type="entry name" value="ROYALJELLY"/>
</dbReference>
<dbReference type="SUPFAM" id="SSF50998">
    <property type="entry name" value="Quinoprotein alcohol dehydrogenase-like"/>
    <property type="match status" value="1"/>
</dbReference>
<keyword evidence="4 6" id="KW-0732">Signal</keyword>
<keyword evidence="5" id="KW-0325">Glycoprotein</keyword>
<proteinExistence type="inferred from homology"/>
<evidence type="ECO:0008006" key="9">
    <source>
        <dbReference type="Google" id="ProtNLM"/>
    </source>
</evidence>
<accession>A0A9P0BKY0</accession>
<dbReference type="FunFam" id="2.120.10.30:FF:000045">
    <property type="entry name" value="Blast:Protein yellow"/>
    <property type="match status" value="1"/>
</dbReference>
<gene>
    <name evidence="7" type="ORF">CINC_LOCUS1027</name>
</gene>
<evidence type="ECO:0000256" key="3">
    <source>
        <dbReference type="ARBA" id="ARBA00022525"/>
    </source>
</evidence>
<evidence type="ECO:0000256" key="5">
    <source>
        <dbReference type="ARBA" id="ARBA00023180"/>
    </source>
</evidence>
<dbReference type="OrthoDB" id="8184345at2759"/>
<feature type="signal peptide" evidence="6">
    <location>
        <begin position="1"/>
        <end position="20"/>
    </location>
</feature>
<dbReference type="InterPro" id="IPR011047">
    <property type="entry name" value="Quinoprotein_ADH-like_sf"/>
</dbReference>
<evidence type="ECO:0000256" key="1">
    <source>
        <dbReference type="ARBA" id="ARBA00004613"/>
    </source>
</evidence>
<evidence type="ECO:0000313" key="8">
    <source>
        <dbReference type="Proteomes" id="UP001154114"/>
    </source>
</evidence>
<evidence type="ECO:0000256" key="6">
    <source>
        <dbReference type="SAM" id="SignalP"/>
    </source>
</evidence>
<dbReference type="InterPro" id="IPR011042">
    <property type="entry name" value="6-blade_b-propeller_TolB-like"/>
</dbReference>
<dbReference type="EMBL" id="LR824013">
    <property type="protein sequence ID" value="CAH0579240.1"/>
    <property type="molecule type" value="Genomic_DNA"/>
</dbReference>
<evidence type="ECO:0000313" key="7">
    <source>
        <dbReference type="EMBL" id="CAH0579240.1"/>
    </source>
</evidence>
<protein>
    <recommendedName>
        <fullName evidence="9">Yellow-d</fullName>
    </recommendedName>
</protein>
<evidence type="ECO:0000256" key="4">
    <source>
        <dbReference type="ARBA" id="ARBA00022729"/>
    </source>
</evidence>
<dbReference type="Pfam" id="PF03022">
    <property type="entry name" value="MRJP"/>
    <property type="match status" value="1"/>
</dbReference>
<sequence length="499" mass="56674">MCLIVKVLVLLGLYVSPIAMFRPPYDEQRYCGNLLRQYDPHLLDTFKLEMSQGIERFFLLSYCLACCWPGLGAKSELRVVRQWAVLDFNFPDEQTRAEAIEKRYFVPGNSVPIDVDVHHRQGEKRSRIFVTVPRFDVGRPITLGTVDENGKLTAYPDYSWHDNQGSNCNGMTSVFRVAIDQCQRLWVMDVGKIGENQVCPPQLLAFDLATDQLIYRHVVNSTAYTANSLFITPIVDVRPRGPGDCADTFVYAADVSGFGLLVVDIKRNLSWRAVHRLFYPYPSRGTFTIDGESFDLMDGIFGMALSPYQQGQSRYLYFHALASTTENILNTEVIRNDSLIQDPNIDPDAIYTFPNERPSQSASEAMDQSGILYFGLMDPPSVWCWNTATRFHASNFHAVAINQETLQFASGVKIVRNSKGEEELWVLTSSFQRVMTGSLTPDRINFRIHAEKVPNILENSPCRTSPKGEKHGHHVDIIASRVGHVRRPHKYGSAWYLRR</sequence>
<comment type="similarity">
    <text evidence="2">Belongs to the major royal jelly protein family.</text>
</comment>
<keyword evidence="8" id="KW-1185">Reference proteome</keyword>
<dbReference type="PANTHER" id="PTHR10009">
    <property type="entry name" value="PROTEIN YELLOW-RELATED"/>
    <property type="match status" value="1"/>
</dbReference>
<keyword evidence="3" id="KW-0964">Secreted</keyword>
<dbReference type="Gene3D" id="2.120.10.30">
    <property type="entry name" value="TolB, C-terminal domain"/>
    <property type="match status" value="1"/>
</dbReference>
<comment type="subcellular location">
    <subcellularLocation>
        <location evidence="1">Secreted</location>
    </subcellularLocation>
</comment>
<feature type="chain" id="PRO_5040157554" description="Yellow-d" evidence="6">
    <location>
        <begin position="21"/>
        <end position="499"/>
    </location>
</feature>
<name>A0A9P0BKY0_CHRIL</name>
<dbReference type="GO" id="GO:0005576">
    <property type="term" value="C:extracellular region"/>
    <property type="evidence" value="ECO:0007669"/>
    <property type="project" value="UniProtKB-SubCell"/>
</dbReference>